<dbReference type="InterPro" id="IPR051084">
    <property type="entry name" value="H+-coupled_symporters"/>
</dbReference>
<keyword evidence="6 8" id="KW-1133">Transmembrane helix</keyword>
<feature type="transmembrane region" description="Helical" evidence="8">
    <location>
        <begin position="106"/>
        <end position="127"/>
    </location>
</feature>
<dbReference type="InterPro" id="IPR020846">
    <property type="entry name" value="MFS_dom"/>
</dbReference>
<dbReference type="SUPFAM" id="SSF103473">
    <property type="entry name" value="MFS general substrate transporter"/>
    <property type="match status" value="1"/>
</dbReference>
<dbReference type="PANTHER" id="PTHR43528">
    <property type="entry name" value="ALPHA-KETOGLUTARATE PERMEASE"/>
    <property type="match status" value="1"/>
</dbReference>
<feature type="transmembrane region" description="Helical" evidence="8">
    <location>
        <begin position="366"/>
        <end position="387"/>
    </location>
</feature>
<feature type="transmembrane region" description="Helical" evidence="8">
    <location>
        <begin position="182"/>
        <end position="201"/>
    </location>
</feature>
<proteinExistence type="predicted"/>
<dbReference type="InterPro" id="IPR036259">
    <property type="entry name" value="MFS_trans_sf"/>
</dbReference>
<feature type="transmembrane region" description="Helical" evidence="8">
    <location>
        <begin position="236"/>
        <end position="260"/>
    </location>
</feature>
<evidence type="ECO:0000256" key="1">
    <source>
        <dbReference type="ARBA" id="ARBA00004651"/>
    </source>
</evidence>
<organism evidence="10 11">
    <name type="scientific">Caballeronia calidae</name>
    <dbReference type="NCBI Taxonomy" id="1777139"/>
    <lineage>
        <taxon>Bacteria</taxon>
        <taxon>Pseudomonadati</taxon>
        <taxon>Pseudomonadota</taxon>
        <taxon>Betaproteobacteria</taxon>
        <taxon>Burkholderiales</taxon>
        <taxon>Burkholderiaceae</taxon>
        <taxon>Caballeronia</taxon>
    </lineage>
</organism>
<dbReference type="RefSeq" id="WP_063959028.1">
    <property type="nucleotide sequence ID" value="NZ_FCOX02000037.1"/>
</dbReference>
<keyword evidence="5" id="KW-0769">Symport</keyword>
<feature type="transmembrane region" description="Helical" evidence="8">
    <location>
        <begin position="148"/>
        <end position="170"/>
    </location>
</feature>
<feature type="transmembrane region" description="Helical" evidence="8">
    <location>
        <begin position="46"/>
        <end position="70"/>
    </location>
</feature>
<dbReference type="GO" id="GO:0015293">
    <property type="term" value="F:symporter activity"/>
    <property type="evidence" value="ECO:0007669"/>
    <property type="project" value="UniProtKB-KW"/>
</dbReference>
<protein>
    <submittedName>
        <fullName evidence="10">Major facilitator transporter</fullName>
    </submittedName>
</protein>
<feature type="transmembrane region" description="Helical" evidence="8">
    <location>
        <begin position="21"/>
        <end position="40"/>
    </location>
</feature>
<sequence length="440" mass="47222">MSDKKHVRRTLAAGAIGNFIEIYDFSVFGLTVPILAALFFPGTDRAAAILSTFAVYAVALFARPFGGLLFGMLADRIGRIRVLTMTVWLMAGSTAAIGLLPSYHQIGILAPLLLVFFRLAQGMALGGESTGGAAYVIESAPDDRRGKWIGVIYFFSYLSNTFVAILLFVLKSWTDAAVFADWVWRVPFVFGGVLGLIGFWFRRRLHDPEEYVEASRETRVENLVATAARSGARGMAYVFCLVPLSAVSAYFLQGFMYTFLVTQVKLPVEVALLTNAAGIMTIGIVFVFAGALGDRIGRKKLLNIGSLWIAICAYPCVWLASSGTFSGALLGQVIFAAGIGIYGGAAMVATLEVFPTAYRGTGHAISFQLSAAIMGGTTPLIATWLVTKFSSTTAPGVYTAIVGILAFVAVQFVPETRNVSLRHSVEDADSDPALIPGRVR</sequence>
<evidence type="ECO:0000256" key="5">
    <source>
        <dbReference type="ARBA" id="ARBA00022847"/>
    </source>
</evidence>
<reference evidence="10" key="1">
    <citation type="submission" date="2016-01" db="EMBL/GenBank/DDBJ databases">
        <authorList>
            <person name="Peeters C."/>
        </authorList>
    </citation>
    <scope>NUCLEOTIDE SEQUENCE</scope>
    <source>
        <strain evidence="10">LMG 29321</strain>
    </source>
</reference>
<dbReference type="PROSITE" id="PS50850">
    <property type="entry name" value="MFS"/>
    <property type="match status" value="1"/>
</dbReference>
<keyword evidence="7 8" id="KW-0472">Membrane</keyword>
<gene>
    <name evidence="10" type="ORF">AWB78_05666</name>
</gene>
<dbReference type="Proteomes" id="UP000071859">
    <property type="component" value="Unassembled WGS sequence"/>
</dbReference>
<evidence type="ECO:0000256" key="3">
    <source>
        <dbReference type="ARBA" id="ARBA00022475"/>
    </source>
</evidence>
<evidence type="ECO:0000256" key="8">
    <source>
        <dbReference type="SAM" id="Phobius"/>
    </source>
</evidence>
<accession>A0A158DW74</accession>
<keyword evidence="11" id="KW-1185">Reference proteome</keyword>
<keyword evidence="2" id="KW-0813">Transport</keyword>
<evidence type="ECO:0000259" key="9">
    <source>
        <dbReference type="PROSITE" id="PS50850"/>
    </source>
</evidence>
<evidence type="ECO:0000256" key="2">
    <source>
        <dbReference type="ARBA" id="ARBA00022448"/>
    </source>
</evidence>
<feature type="domain" description="Major facilitator superfamily (MFS) profile" evidence="9">
    <location>
        <begin position="10"/>
        <end position="417"/>
    </location>
</feature>
<evidence type="ECO:0000256" key="6">
    <source>
        <dbReference type="ARBA" id="ARBA00022989"/>
    </source>
</evidence>
<comment type="subcellular location">
    <subcellularLocation>
        <location evidence="1">Cell membrane</location>
        <topology evidence="1">Multi-pass membrane protein</topology>
    </subcellularLocation>
</comment>
<evidence type="ECO:0000256" key="7">
    <source>
        <dbReference type="ARBA" id="ARBA00023136"/>
    </source>
</evidence>
<dbReference type="InterPro" id="IPR011701">
    <property type="entry name" value="MFS"/>
</dbReference>
<name>A0A158DW74_9BURK</name>
<dbReference type="AlphaFoldDB" id="A0A158DW74"/>
<dbReference type="EMBL" id="FCOX02000037">
    <property type="protein sequence ID" value="SAK98446.1"/>
    <property type="molecule type" value="Genomic_DNA"/>
</dbReference>
<feature type="transmembrane region" description="Helical" evidence="8">
    <location>
        <begin position="82"/>
        <end position="100"/>
    </location>
</feature>
<dbReference type="GO" id="GO:0005886">
    <property type="term" value="C:plasma membrane"/>
    <property type="evidence" value="ECO:0007669"/>
    <property type="project" value="UniProtKB-SubCell"/>
</dbReference>
<evidence type="ECO:0000256" key="4">
    <source>
        <dbReference type="ARBA" id="ARBA00022692"/>
    </source>
</evidence>
<evidence type="ECO:0000313" key="10">
    <source>
        <dbReference type="EMBL" id="SAK98446.1"/>
    </source>
</evidence>
<dbReference type="Gene3D" id="1.20.1250.20">
    <property type="entry name" value="MFS general substrate transporter like domains"/>
    <property type="match status" value="1"/>
</dbReference>
<feature type="transmembrane region" description="Helical" evidence="8">
    <location>
        <begin position="301"/>
        <end position="321"/>
    </location>
</feature>
<feature type="transmembrane region" description="Helical" evidence="8">
    <location>
        <begin position="393"/>
        <end position="413"/>
    </location>
</feature>
<keyword evidence="4 8" id="KW-0812">Transmembrane</keyword>
<dbReference type="Pfam" id="PF07690">
    <property type="entry name" value="MFS_1"/>
    <property type="match status" value="1"/>
</dbReference>
<feature type="transmembrane region" description="Helical" evidence="8">
    <location>
        <begin position="333"/>
        <end position="354"/>
    </location>
</feature>
<comment type="caution">
    <text evidence="10">The sequence shown here is derived from an EMBL/GenBank/DDBJ whole genome shotgun (WGS) entry which is preliminary data.</text>
</comment>
<feature type="transmembrane region" description="Helical" evidence="8">
    <location>
        <begin position="272"/>
        <end position="292"/>
    </location>
</feature>
<keyword evidence="3" id="KW-1003">Cell membrane</keyword>
<evidence type="ECO:0000313" key="11">
    <source>
        <dbReference type="Proteomes" id="UP000071859"/>
    </source>
</evidence>
<dbReference type="PANTHER" id="PTHR43528:SF1">
    <property type="entry name" value="ALPHA-KETOGLUTARATE PERMEASE"/>
    <property type="match status" value="1"/>
</dbReference>